<dbReference type="GO" id="GO:0009117">
    <property type="term" value="P:nucleotide metabolic process"/>
    <property type="evidence" value="ECO:0007669"/>
    <property type="project" value="UniProtKB-KW"/>
</dbReference>
<organism evidence="6 7">
    <name type="scientific">Ilex paraguariensis</name>
    <name type="common">yerba mate</name>
    <dbReference type="NCBI Taxonomy" id="185542"/>
    <lineage>
        <taxon>Eukaryota</taxon>
        <taxon>Viridiplantae</taxon>
        <taxon>Streptophyta</taxon>
        <taxon>Embryophyta</taxon>
        <taxon>Tracheophyta</taxon>
        <taxon>Spermatophyta</taxon>
        <taxon>Magnoliopsida</taxon>
        <taxon>eudicotyledons</taxon>
        <taxon>Gunneridae</taxon>
        <taxon>Pentapetalae</taxon>
        <taxon>asterids</taxon>
        <taxon>campanulids</taxon>
        <taxon>Aquifoliales</taxon>
        <taxon>Aquifoliaceae</taxon>
        <taxon>Ilex</taxon>
    </lineage>
</organism>
<protein>
    <recommendedName>
        <fullName evidence="3">dUTP diphosphatase</fullName>
        <ecNumber evidence="3">3.6.1.23</ecNumber>
    </recommendedName>
</protein>
<name>A0ABC8SY17_9AQUA</name>
<dbReference type="GO" id="GO:0004170">
    <property type="term" value="F:dUTP diphosphatase activity"/>
    <property type="evidence" value="ECO:0007669"/>
    <property type="project" value="UniProtKB-EC"/>
</dbReference>
<evidence type="ECO:0000256" key="2">
    <source>
        <dbReference type="ARBA" id="ARBA00006581"/>
    </source>
</evidence>
<comment type="caution">
    <text evidence="6">The sequence shown here is derived from an EMBL/GenBank/DDBJ whole genome shotgun (WGS) entry which is preliminary data.</text>
</comment>
<evidence type="ECO:0000259" key="5">
    <source>
        <dbReference type="Pfam" id="PF00692"/>
    </source>
</evidence>
<accession>A0ABC8SY17</accession>
<evidence type="ECO:0000313" key="6">
    <source>
        <dbReference type="EMBL" id="CAK9162004.1"/>
    </source>
</evidence>
<gene>
    <name evidence="6" type="ORF">ILEXP_LOCUS30836</name>
</gene>
<dbReference type="PANTHER" id="PTHR11241:SF0">
    <property type="entry name" value="DEOXYURIDINE 5'-TRIPHOSPHATE NUCLEOTIDOHYDROLASE"/>
    <property type="match status" value="1"/>
</dbReference>
<sequence>MISPAPRSSLAWKHSIDVAAGVINADRDPVRVILFSHSDVDFEVKVGDRVAQMIIEKILTPEVAEVDDFDSTVRGAGGIGSTSVQKFMNE</sequence>
<dbReference type="EMBL" id="CAUOFW020003783">
    <property type="protein sequence ID" value="CAK9162004.1"/>
    <property type="molecule type" value="Genomic_DNA"/>
</dbReference>
<dbReference type="InterPro" id="IPR008181">
    <property type="entry name" value="dUTPase"/>
</dbReference>
<feature type="domain" description="dUTPase-like" evidence="5">
    <location>
        <begin position="5"/>
        <end position="82"/>
    </location>
</feature>
<dbReference type="Gene3D" id="2.70.40.10">
    <property type="match status" value="1"/>
</dbReference>
<dbReference type="Proteomes" id="UP001642360">
    <property type="component" value="Unassembled WGS sequence"/>
</dbReference>
<comment type="similarity">
    <text evidence="2">Belongs to the dUTPase family.</text>
</comment>
<keyword evidence="7" id="KW-1185">Reference proteome</keyword>
<dbReference type="AlphaFoldDB" id="A0ABC8SY17"/>
<dbReference type="Pfam" id="PF00692">
    <property type="entry name" value="dUTPase"/>
    <property type="match status" value="1"/>
</dbReference>
<dbReference type="InterPro" id="IPR029054">
    <property type="entry name" value="dUTPase-like"/>
</dbReference>
<evidence type="ECO:0000313" key="7">
    <source>
        <dbReference type="Proteomes" id="UP001642360"/>
    </source>
</evidence>
<dbReference type="PANTHER" id="PTHR11241">
    <property type="entry name" value="DEOXYURIDINE 5'-TRIPHOSPHATE NUCLEOTIDOHYDROLASE"/>
    <property type="match status" value="1"/>
</dbReference>
<dbReference type="InterPro" id="IPR036157">
    <property type="entry name" value="dUTPase-like_sf"/>
</dbReference>
<dbReference type="EC" id="3.6.1.23" evidence="3"/>
<dbReference type="SUPFAM" id="SSF51283">
    <property type="entry name" value="dUTPase-like"/>
    <property type="match status" value="1"/>
</dbReference>
<comment type="pathway">
    <text evidence="1">Pyrimidine metabolism; dUMP biosynthesis; dUMP from dCTP (dUTP route): step 2/2.</text>
</comment>
<proteinExistence type="inferred from homology"/>
<keyword evidence="4" id="KW-0546">Nucleotide metabolism</keyword>
<evidence type="ECO:0000256" key="1">
    <source>
        <dbReference type="ARBA" id="ARBA00005142"/>
    </source>
</evidence>
<evidence type="ECO:0000256" key="3">
    <source>
        <dbReference type="ARBA" id="ARBA00012379"/>
    </source>
</evidence>
<evidence type="ECO:0000256" key="4">
    <source>
        <dbReference type="ARBA" id="ARBA00023080"/>
    </source>
</evidence>
<reference evidence="6 7" key="1">
    <citation type="submission" date="2024-02" db="EMBL/GenBank/DDBJ databases">
        <authorList>
            <person name="Vignale AGUSTIN F."/>
            <person name="Sosa J E."/>
            <person name="Modenutti C."/>
        </authorList>
    </citation>
    <scope>NUCLEOTIDE SEQUENCE [LARGE SCALE GENOMIC DNA]</scope>
</reference>